<dbReference type="EMBL" id="KI660295">
    <property type="protein sequence ID" value="ETN75465.1"/>
    <property type="molecule type" value="Genomic_DNA"/>
</dbReference>
<name>W2T0D2_NECAM</name>
<dbReference type="AlphaFoldDB" id="W2T0D2"/>
<feature type="region of interest" description="Disordered" evidence="1">
    <location>
        <begin position="67"/>
        <end position="92"/>
    </location>
</feature>
<reference evidence="3" key="1">
    <citation type="journal article" date="2014" name="Nat. Genet.">
        <title>Genome of the human hookworm Necator americanus.</title>
        <authorList>
            <person name="Tang Y.T."/>
            <person name="Gao X."/>
            <person name="Rosa B.A."/>
            <person name="Abubucker S."/>
            <person name="Hallsworth-Pepin K."/>
            <person name="Martin J."/>
            <person name="Tyagi R."/>
            <person name="Heizer E."/>
            <person name="Zhang X."/>
            <person name="Bhonagiri-Palsikar V."/>
            <person name="Minx P."/>
            <person name="Warren W.C."/>
            <person name="Wang Q."/>
            <person name="Zhan B."/>
            <person name="Hotez P.J."/>
            <person name="Sternberg P.W."/>
            <person name="Dougall A."/>
            <person name="Gaze S.T."/>
            <person name="Mulvenna J."/>
            <person name="Sotillo J."/>
            <person name="Ranganathan S."/>
            <person name="Rabelo E.M."/>
            <person name="Wilson R.K."/>
            <person name="Felgner P.L."/>
            <person name="Bethony J."/>
            <person name="Hawdon J.M."/>
            <person name="Gasser R.B."/>
            <person name="Loukas A."/>
            <person name="Mitreva M."/>
        </authorList>
    </citation>
    <scope>NUCLEOTIDE SEQUENCE [LARGE SCALE GENOMIC DNA]</scope>
</reference>
<dbReference type="Proteomes" id="UP000053676">
    <property type="component" value="Unassembled WGS sequence"/>
</dbReference>
<evidence type="ECO:0000256" key="1">
    <source>
        <dbReference type="SAM" id="MobiDB-lite"/>
    </source>
</evidence>
<dbReference type="KEGG" id="nai:NECAME_12358"/>
<keyword evidence="3" id="KW-1185">Reference proteome</keyword>
<sequence>MKWDLQRRTILGETRSWLLPRPKLSRMPVGSSSKCFIHSILPHRVQPHEEGDHDVSMMNSGFKKISICTRKREHPRGTGTKNHRPLTILGPTRAEEKREVLVAANGRDRSIIMCSIDH</sequence>
<evidence type="ECO:0000313" key="3">
    <source>
        <dbReference type="Proteomes" id="UP000053676"/>
    </source>
</evidence>
<proteinExistence type="predicted"/>
<organism evidence="2 3">
    <name type="scientific">Necator americanus</name>
    <name type="common">Human hookworm</name>
    <dbReference type="NCBI Taxonomy" id="51031"/>
    <lineage>
        <taxon>Eukaryota</taxon>
        <taxon>Metazoa</taxon>
        <taxon>Ecdysozoa</taxon>
        <taxon>Nematoda</taxon>
        <taxon>Chromadorea</taxon>
        <taxon>Rhabditida</taxon>
        <taxon>Rhabditina</taxon>
        <taxon>Rhabditomorpha</taxon>
        <taxon>Strongyloidea</taxon>
        <taxon>Ancylostomatidae</taxon>
        <taxon>Bunostominae</taxon>
        <taxon>Necator</taxon>
    </lineage>
</organism>
<protein>
    <submittedName>
        <fullName evidence="2">Uncharacterized protein</fullName>
    </submittedName>
</protein>
<gene>
    <name evidence="2" type="ORF">NECAME_12358</name>
</gene>
<accession>W2T0D2</accession>
<evidence type="ECO:0000313" key="2">
    <source>
        <dbReference type="EMBL" id="ETN75465.1"/>
    </source>
</evidence>